<gene>
    <name evidence="2" type="ORF">LVJ77_04880</name>
</gene>
<keyword evidence="1" id="KW-0812">Transmembrane</keyword>
<keyword evidence="1" id="KW-1133">Transmembrane helix</keyword>
<keyword evidence="3" id="KW-1185">Reference proteome</keyword>
<reference evidence="2" key="1">
    <citation type="submission" date="2021-12" db="EMBL/GenBank/DDBJ databases">
        <authorList>
            <person name="Veyrier F.J."/>
        </authorList>
    </citation>
    <scope>NUCLEOTIDE SEQUENCE</scope>
    <source>
        <strain evidence="2">17694</strain>
    </source>
</reference>
<reference evidence="2" key="2">
    <citation type="journal article" date="2022" name="Res Sq">
        <title>Evolution of multicellular longitudinally dividing oral cavity symbionts (Neisseriaceae).</title>
        <authorList>
            <person name="Nyongesa S."/>
            <person name="Weber P."/>
            <person name="Bernet E."/>
            <person name="Pullido F."/>
            <person name="Nieckarz M."/>
            <person name="Delaby M."/>
            <person name="Nieves C."/>
            <person name="Viehboeck T."/>
            <person name="Krause N."/>
            <person name="Rivera-Millot A."/>
            <person name="Nakamura A."/>
            <person name="Vischer N."/>
            <person name="VanNieuwenhze M."/>
            <person name="Brun Y."/>
            <person name="Cava F."/>
            <person name="Bulgheresi S."/>
            <person name="Veyrier F."/>
        </authorList>
    </citation>
    <scope>NUCLEOTIDE SEQUENCE</scope>
    <source>
        <strain evidence="2">17694</strain>
    </source>
</reference>
<dbReference type="EMBL" id="CP091521">
    <property type="protein sequence ID" value="UOP05759.1"/>
    <property type="molecule type" value="Genomic_DNA"/>
</dbReference>
<dbReference type="AlphaFoldDB" id="A0A8T9MX17"/>
<keyword evidence="1" id="KW-0472">Membrane</keyword>
<proteinExistence type="predicted"/>
<feature type="transmembrane region" description="Helical" evidence="1">
    <location>
        <begin position="47"/>
        <end position="66"/>
    </location>
</feature>
<name>A0A8T9MX17_9NEIS</name>
<accession>A0A8T9MX17</accession>
<evidence type="ECO:0000313" key="2">
    <source>
        <dbReference type="EMBL" id="UOP05759.1"/>
    </source>
</evidence>
<protein>
    <submittedName>
        <fullName evidence="2">Uncharacterized protein</fullName>
    </submittedName>
</protein>
<dbReference type="Proteomes" id="UP000831534">
    <property type="component" value="Chromosome"/>
</dbReference>
<sequence>MQHFGNAAHARTADADKMDVVYSVFHGFATFSRSGSLFAPKSRYFKGLTPLAPCFFITILPMPVFMRFSRGRAWR</sequence>
<evidence type="ECO:0000256" key="1">
    <source>
        <dbReference type="SAM" id="Phobius"/>
    </source>
</evidence>
<evidence type="ECO:0000313" key="3">
    <source>
        <dbReference type="Proteomes" id="UP000831534"/>
    </source>
</evidence>
<organism evidence="2 3">
    <name type="scientific">Conchiformibius kuhniae</name>
    <dbReference type="NCBI Taxonomy" id="211502"/>
    <lineage>
        <taxon>Bacteria</taxon>
        <taxon>Pseudomonadati</taxon>
        <taxon>Pseudomonadota</taxon>
        <taxon>Betaproteobacteria</taxon>
        <taxon>Neisseriales</taxon>
        <taxon>Neisseriaceae</taxon>
        <taxon>Conchiformibius</taxon>
    </lineage>
</organism>